<accession>A0A7Z7LE96</accession>
<dbReference type="Proteomes" id="UP000250796">
    <property type="component" value="Chromosome MESINF"/>
</dbReference>
<evidence type="ECO:0000313" key="2">
    <source>
        <dbReference type="Proteomes" id="UP000250796"/>
    </source>
</evidence>
<proteinExistence type="predicted"/>
<protein>
    <submittedName>
        <fullName evidence="1">Uncharacterized protein</fullName>
    </submittedName>
</protein>
<organism evidence="1 2">
    <name type="scientific">Mesotoga infera</name>
    <dbReference type="NCBI Taxonomy" id="1236046"/>
    <lineage>
        <taxon>Bacteria</taxon>
        <taxon>Thermotogati</taxon>
        <taxon>Thermotogota</taxon>
        <taxon>Thermotogae</taxon>
        <taxon>Kosmotogales</taxon>
        <taxon>Kosmotogaceae</taxon>
        <taxon>Mesotoga</taxon>
    </lineage>
</organism>
<keyword evidence="2" id="KW-1185">Reference proteome</keyword>
<dbReference type="AlphaFoldDB" id="A0A7Z7LE96"/>
<dbReference type="KEGG" id="minf:MESINF_1022"/>
<sequence length="60" mass="6772">MSSFFKEERNISDHFAAVSILNRSLFSKVAMYAGQFAQSIPQKANIFTSITSERIISEII</sequence>
<name>A0A7Z7LE96_9BACT</name>
<evidence type="ECO:0000313" key="1">
    <source>
        <dbReference type="EMBL" id="SSC12471.1"/>
    </source>
</evidence>
<reference evidence="1 2" key="1">
    <citation type="submission" date="2017-01" db="EMBL/GenBank/DDBJ databases">
        <authorList>
            <person name="Erauso G."/>
        </authorList>
    </citation>
    <scope>NUCLEOTIDE SEQUENCE [LARGE SCALE GENOMIC DNA]</scope>
    <source>
        <strain evidence="1">MESINF1</strain>
    </source>
</reference>
<gene>
    <name evidence="1" type="ORF">MESINF_1022</name>
</gene>
<dbReference type="EMBL" id="LS974202">
    <property type="protein sequence ID" value="SSC12471.1"/>
    <property type="molecule type" value="Genomic_DNA"/>
</dbReference>